<gene>
    <name evidence="1" type="ORF">TNIN_432111</name>
</gene>
<dbReference type="EMBL" id="BMAV01007598">
    <property type="protein sequence ID" value="GFY50628.1"/>
    <property type="molecule type" value="Genomic_DNA"/>
</dbReference>
<dbReference type="AlphaFoldDB" id="A0A8X7C1E5"/>
<evidence type="ECO:0000313" key="1">
    <source>
        <dbReference type="EMBL" id="GFY50628.1"/>
    </source>
</evidence>
<protein>
    <submittedName>
        <fullName evidence="1">Uncharacterized protein</fullName>
    </submittedName>
</protein>
<evidence type="ECO:0000313" key="2">
    <source>
        <dbReference type="Proteomes" id="UP000886998"/>
    </source>
</evidence>
<name>A0A8X7C1E5_9ARAC</name>
<keyword evidence="2" id="KW-1185">Reference proteome</keyword>
<dbReference type="Proteomes" id="UP000886998">
    <property type="component" value="Unassembled WGS sequence"/>
</dbReference>
<proteinExistence type="predicted"/>
<accession>A0A8X7C1E5</accession>
<reference evidence="1" key="1">
    <citation type="submission" date="2020-08" db="EMBL/GenBank/DDBJ databases">
        <title>Multicomponent nature underlies the extraordinary mechanical properties of spider dragline silk.</title>
        <authorList>
            <person name="Kono N."/>
            <person name="Nakamura H."/>
            <person name="Mori M."/>
            <person name="Yoshida Y."/>
            <person name="Ohtoshi R."/>
            <person name="Malay A.D."/>
            <person name="Moran D.A.P."/>
            <person name="Tomita M."/>
            <person name="Numata K."/>
            <person name="Arakawa K."/>
        </authorList>
    </citation>
    <scope>NUCLEOTIDE SEQUENCE</scope>
</reference>
<dbReference type="OrthoDB" id="10340959at2759"/>
<organism evidence="1 2">
    <name type="scientific">Trichonephila inaurata madagascariensis</name>
    <dbReference type="NCBI Taxonomy" id="2747483"/>
    <lineage>
        <taxon>Eukaryota</taxon>
        <taxon>Metazoa</taxon>
        <taxon>Ecdysozoa</taxon>
        <taxon>Arthropoda</taxon>
        <taxon>Chelicerata</taxon>
        <taxon>Arachnida</taxon>
        <taxon>Araneae</taxon>
        <taxon>Araneomorphae</taxon>
        <taxon>Entelegynae</taxon>
        <taxon>Araneoidea</taxon>
        <taxon>Nephilidae</taxon>
        <taxon>Trichonephila</taxon>
        <taxon>Trichonephila inaurata</taxon>
    </lineage>
</organism>
<comment type="caution">
    <text evidence="1">The sequence shown here is derived from an EMBL/GenBank/DDBJ whole genome shotgun (WGS) entry which is preliminary data.</text>
</comment>
<sequence length="163" mass="18332">MDGSINWGVDKNGNQRYAKRENGDEYYPANRELACHHSGSPQCARTSDGGVVFPPDAHKKESYIKDDAIGGSHVIYMSDVLLDRYAKTSNGEEIYPIQITSQIPRGYKKVILNEKYAKTGLQEAKYPLDEYGNEYTLEIPIQIAGTEKDYFPLGYLLLQMTIG</sequence>